<evidence type="ECO:0000313" key="2">
    <source>
        <dbReference type="EMBL" id="QAY60984.1"/>
    </source>
</evidence>
<reference evidence="2 3" key="1">
    <citation type="submission" date="2019-01" db="EMBL/GenBank/DDBJ databases">
        <title>Genome sequencing of strain DFW100M-13.</title>
        <authorList>
            <person name="Heo J."/>
            <person name="Kim S.-J."/>
            <person name="Kim J.-S."/>
            <person name="Hong S.-B."/>
            <person name="Kwon S.-W."/>
        </authorList>
    </citation>
    <scope>NUCLEOTIDE SEQUENCE [LARGE SCALE GENOMIC DNA]</scope>
    <source>
        <strain evidence="2 3">DFW100M-13</strain>
    </source>
</reference>
<dbReference type="InterPro" id="IPR009781">
    <property type="entry name" value="DUF1345"/>
</dbReference>
<keyword evidence="1" id="KW-1133">Transmembrane helix</keyword>
<evidence type="ECO:0000256" key="1">
    <source>
        <dbReference type="SAM" id="Phobius"/>
    </source>
</evidence>
<feature type="transmembrane region" description="Helical" evidence="1">
    <location>
        <begin position="40"/>
        <end position="60"/>
    </location>
</feature>
<proteinExistence type="predicted"/>
<dbReference type="KEGG" id="mprt:ET475_13960"/>
<dbReference type="OrthoDB" id="64737at2"/>
<accession>A0A4P6EFD6</accession>
<gene>
    <name evidence="2" type="ORF">ET475_13960</name>
</gene>
<protein>
    <submittedName>
        <fullName evidence="2">DUF1345 domain-containing protein</fullName>
    </submittedName>
</protein>
<keyword evidence="1" id="KW-0812">Transmembrane</keyword>
<dbReference type="EMBL" id="CP035494">
    <property type="protein sequence ID" value="QAY60984.1"/>
    <property type="molecule type" value="Genomic_DNA"/>
</dbReference>
<dbReference type="AlphaFoldDB" id="A0A4P6EFD6"/>
<dbReference type="Proteomes" id="UP000293995">
    <property type="component" value="Chromosome"/>
</dbReference>
<feature type="transmembrane region" description="Helical" evidence="1">
    <location>
        <begin position="104"/>
        <end position="127"/>
    </location>
</feature>
<keyword evidence="1" id="KW-0472">Membrane</keyword>
<feature type="transmembrane region" description="Helical" evidence="1">
    <location>
        <begin position="12"/>
        <end position="34"/>
    </location>
</feature>
<dbReference type="RefSeq" id="WP_129391511.1">
    <property type="nucleotide sequence ID" value="NZ_CP035494.1"/>
</dbReference>
<keyword evidence="3" id="KW-1185">Reference proteome</keyword>
<name>A0A4P6EFD6_9MICO</name>
<feature type="transmembrane region" description="Helical" evidence="1">
    <location>
        <begin position="81"/>
        <end position="98"/>
    </location>
</feature>
<sequence length="210" mass="21708">MTAPAWHARVALRGVIALIIGAVVALATLGGIGIAAALLAGWGTAAAVAAGWMLLVVWPMDAAQTRSHATSEDPGRRVSRLIALLGSVASIAAVVIVLTETRAAQGGLSFVLAGIALVSVAASWLVIQTTYVLRLADEYYAGPVGGIQFAEDPAYTDFVYVSFGVGLTYQVADTNLTTNRMRRIVIGQSLLGYLFGAVILGTVINLLAGL</sequence>
<feature type="transmembrane region" description="Helical" evidence="1">
    <location>
        <begin position="190"/>
        <end position="208"/>
    </location>
</feature>
<evidence type="ECO:0000313" key="3">
    <source>
        <dbReference type="Proteomes" id="UP000293995"/>
    </source>
</evidence>
<organism evidence="2 3">
    <name type="scientific">Microbacterium protaetiae</name>
    <dbReference type="NCBI Taxonomy" id="2509458"/>
    <lineage>
        <taxon>Bacteria</taxon>
        <taxon>Bacillati</taxon>
        <taxon>Actinomycetota</taxon>
        <taxon>Actinomycetes</taxon>
        <taxon>Micrococcales</taxon>
        <taxon>Microbacteriaceae</taxon>
        <taxon>Microbacterium</taxon>
    </lineage>
</organism>
<dbReference type="Pfam" id="PF07077">
    <property type="entry name" value="DUF1345"/>
    <property type="match status" value="1"/>
</dbReference>